<name>A0A371IAF4_MUCPR</name>
<comment type="caution">
    <text evidence="1">The sequence shown here is derived from an EMBL/GenBank/DDBJ whole genome shotgun (WGS) entry which is preliminary data.</text>
</comment>
<proteinExistence type="predicted"/>
<protein>
    <submittedName>
        <fullName evidence="1">Uncharacterized protein</fullName>
    </submittedName>
</protein>
<sequence length="394" mass="44623">MAQGICEGLGMKIILDDLNIKYEGPIKLFCDNNSAIKHMILQGFKWQMFPPKGSLQLDFKSSMANAFQTYILPKWNSAVILFWAFSSLDDRFLYGRRVRLWMTSSLFMNTEYVPWMVEVVEVGASSLGRVSPKGDGFGDLGIRLLPNFFSFFLYWDGMRLHSKKANLDGGASDDGSKRHIEVWTMVLSKEFWMMVGKDNGGLGSIGMVVKPIGLDGAAPWSTLASNFLLVLFIKNSLISIGRMAYSWLKKPKVLEEGFEREIWVSDLEKPKVSYKQRRKKAKSFEDEEMKYPNFLGSFWVSDAYMGSHSQEGENEVVSPSLEGPMTRGSLKRIQGEVHQKLLMLKGQEEALCKATEAQRKQAQNATHRTFSASNEFSSTNCYQVSDRNLLARTP</sequence>
<accession>A0A371IAF4</accession>
<gene>
    <name evidence="1" type="ORF">CR513_03252</name>
</gene>
<dbReference type="Proteomes" id="UP000257109">
    <property type="component" value="Unassembled WGS sequence"/>
</dbReference>
<feature type="non-terminal residue" evidence="1">
    <location>
        <position position="1"/>
    </location>
</feature>
<organism evidence="1 2">
    <name type="scientific">Mucuna pruriens</name>
    <name type="common">Velvet bean</name>
    <name type="synonym">Dolichos pruriens</name>
    <dbReference type="NCBI Taxonomy" id="157652"/>
    <lineage>
        <taxon>Eukaryota</taxon>
        <taxon>Viridiplantae</taxon>
        <taxon>Streptophyta</taxon>
        <taxon>Embryophyta</taxon>
        <taxon>Tracheophyta</taxon>
        <taxon>Spermatophyta</taxon>
        <taxon>Magnoliopsida</taxon>
        <taxon>eudicotyledons</taxon>
        <taxon>Gunneridae</taxon>
        <taxon>Pentapetalae</taxon>
        <taxon>rosids</taxon>
        <taxon>fabids</taxon>
        <taxon>Fabales</taxon>
        <taxon>Fabaceae</taxon>
        <taxon>Papilionoideae</taxon>
        <taxon>50 kb inversion clade</taxon>
        <taxon>NPAAA clade</taxon>
        <taxon>indigoferoid/millettioid clade</taxon>
        <taxon>Phaseoleae</taxon>
        <taxon>Mucuna</taxon>
    </lineage>
</organism>
<keyword evidence="2" id="KW-1185">Reference proteome</keyword>
<evidence type="ECO:0000313" key="2">
    <source>
        <dbReference type="Proteomes" id="UP000257109"/>
    </source>
</evidence>
<evidence type="ECO:0000313" key="1">
    <source>
        <dbReference type="EMBL" id="RDY12017.1"/>
    </source>
</evidence>
<dbReference type="EMBL" id="QJKJ01000543">
    <property type="protein sequence ID" value="RDY12017.1"/>
    <property type="molecule type" value="Genomic_DNA"/>
</dbReference>
<dbReference type="AlphaFoldDB" id="A0A371IAF4"/>
<reference evidence="1" key="1">
    <citation type="submission" date="2018-05" db="EMBL/GenBank/DDBJ databases">
        <title>Draft genome of Mucuna pruriens seed.</title>
        <authorList>
            <person name="Nnadi N.E."/>
            <person name="Vos R."/>
            <person name="Hasami M.H."/>
            <person name="Devisetty U.K."/>
            <person name="Aguiy J.C."/>
        </authorList>
    </citation>
    <scope>NUCLEOTIDE SEQUENCE [LARGE SCALE GENOMIC DNA]</scope>
    <source>
        <strain evidence="1">JCA_2017</strain>
    </source>
</reference>